<evidence type="ECO:0000313" key="2">
    <source>
        <dbReference type="EMBL" id="MBD1429492.1"/>
    </source>
</evidence>
<organism evidence="2 3">
    <name type="scientific">Sphingobacterium litopenaei</name>
    <dbReference type="NCBI Taxonomy" id="2763500"/>
    <lineage>
        <taxon>Bacteria</taxon>
        <taxon>Pseudomonadati</taxon>
        <taxon>Bacteroidota</taxon>
        <taxon>Sphingobacteriia</taxon>
        <taxon>Sphingobacteriales</taxon>
        <taxon>Sphingobacteriaceae</taxon>
        <taxon>Sphingobacterium</taxon>
    </lineage>
</organism>
<reference evidence="2 3" key="1">
    <citation type="submission" date="2020-08" db="EMBL/GenBank/DDBJ databases">
        <title>Sphingobacterium sp. DN04309 isolated from aquaculture water.</title>
        <authorList>
            <person name="Zhang M."/>
        </authorList>
    </citation>
    <scope>NUCLEOTIDE SEQUENCE [LARGE SCALE GENOMIC DNA]</scope>
    <source>
        <strain evidence="2 3">DN04309</strain>
    </source>
</reference>
<dbReference type="EMBL" id="JACOIJ010000011">
    <property type="protein sequence ID" value="MBD1429492.1"/>
    <property type="molecule type" value="Genomic_DNA"/>
</dbReference>
<comment type="caution">
    <text evidence="2">The sequence shown here is derived from an EMBL/GenBank/DDBJ whole genome shotgun (WGS) entry which is preliminary data.</text>
</comment>
<keyword evidence="3" id="KW-1185">Reference proteome</keyword>
<feature type="signal peptide" evidence="1">
    <location>
        <begin position="1"/>
        <end position="17"/>
    </location>
</feature>
<dbReference type="RefSeq" id="WP_190302000.1">
    <property type="nucleotide sequence ID" value="NZ_JACOIJ010000011.1"/>
</dbReference>
<protein>
    <submittedName>
        <fullName evidence="2">Uncharacterized protein</fullName>
    </submittedName>
</protein>
<gene>
    <name evidence="2" type="ORF">H8B04_07910</name>
</gene>
<name>A0ABR7YDV2_9SPHI</name>
<evidence type="ECO:0000313" key="3">
    <source>
        <dbReference type="Proteomes" id="UP000651271"/>
    </source>
</evidence>
<evidence type="ECO:0000256" key="1">
    <source>
        <dbReference type="SAM" id="SignalP"/>
    </source>
</evidence>
<keyword evidence="1" id="KW-0732">Signal</keyword>
<proteinExistence type="predicted"/>
<feature type="chain" id="PRO_5047369451" evidence="1">
    <location>
        <begin position="18"/>
        <end position="149"/>
    </location>
</feature>
<sequence>MKIIVLFIFLKSFSAFSEDKFQHYRKNLALAPTNKEVCFLMIKDLENKPSDAKILGYLGAFTMIKANHQINPIQKLSSFNSGKKLLEKAIQQNSRDVELRYIRYAIQLSIPKFLGYNAELATDKKMMHNYLATSETALQADIKELLKVK</sequence>
<dbReference type="Proteomes" id="UP000651271">
    <property type="component" value="Unassembled WGS sequence"/>
</dbReference>
<accession>A0ABR7YDV2</accession>